<feature type="compositionally biased region" description="Polar residues" evidence="1">
    <location>
        <begin position="663"/>
        <end position="679"/>
    </location>
</feature>
<gene>
    <name evidence="4" type="ORF">EV356DRAFT_512553</name>
</gene>
<dbReference type="PANTHER" id="PTHR42078:SF1">
    <property type="entry name" value="GLUCAN 1, 4-ALPHA-GLUCOSIDASE"/>
    <property type="match status" value="1"/>
</dbReference>
<dbReference type="InterPro" id="IPR056722">
    <property type="entry name" value="DUF7820"/>
</dbReference>
<keyword evidence="2" id="KW-0812">Transmembrane</keyword>
<feature type="compositionally biased region" description="Polar residues" evidence="1">
    <location>
        <begin position="297"/>
        <end position="313"/>
    </location>
</feature>
<feature type="compositionally biased region" description="Low complexity" evidence="1">
    <location>
        <begin position="166"/>
        <end position="182"/>
    </location>
</feature>
<feature type="domain" description="DUF7820" evidence="3">
    <location>
        <begin position="389"/>
        <end position="620"/>
    </location>
</feature>
<dbReference type="EMBL" id="ML991783">
    <property type="protein sequence ID" value="KAF2236798.1"/>
    <property type="molecule type" value="Genomic_DNA"/>
</dbReference>
<proteinExistence type="predicted"/>
<feature type="compositionally biased region" description="Low complexity" evidence="1">
    <location>
        <begin position="649"/>
        <end position="662"/>
    </location>
</feature>
<reference evidence="4" key="1">
    <citation type="journal article" date="2020" name="Stud. Mycol.">
        <title>101 Dothideomycetes genomes: a test case for predicting lifestyles and emergence of pathogens.</title>
        <authorList>
            <person name="Haridas S."/>
            <person name="Albert R."/>
            <person name="Binder M."/>
            <person name="Bloem J."/>
            <person name="Labutti K."/>
            <person name="Salamov A."/>
            <person name="Andreopoulos B."/>
            <person name="Baker S."/>
            <person name="Barry K."/>
            <person name="Bills G."/>
            <person name="Bluhm B."/>
            <person name="Cannon C."/>
            <person name="Castanera R."/>
            <person name="Culley D."/>
            <person name="Daum C."/>
            <person name="Ezra D."/>
            <person name="Gonzalez J."/>
            <person name="Henrissat B."/>
            <person name="Kuo A."/>
            <person name="Liang C."/>
            <person name="Lipzen A."/>
            <person name="Lutzoni F."/>
            <person name="Magnuson J."/>
            <person name="Mondo S."/>
            <person name="Nolan M."/>
            <person name="Ohm R."/>
            <person name="Pangilinan J."/>
            <person name="Park H.-J."/>
            <person name="Ramirez L."/>
            <person name="Alfaro M."/>
            <person name="Sun H."/>
            <person name="Tritt A."/>
            <person name="Yoshinaga Y."/>
            <person name="Zwiers L.-H."/>
            <person name="Turgeon B."/>
            <person name="Goodwin S."/>
            <person name="Spatafora J."/>
            <person name="Crous P."/>
            <person name="Grigoriev I."/>
        </authorList>
    </citation>
    <scope>NUCLEOTIDE SEQUENCE</scope>
    <source>
        <strain evidence="4">Tuck. ex Michener</strain>
    </source>
</reference>
<feature type="region of interest" description="Disordered" evidence="1">
    <location>
        <begin position="297"/>
        <end position="325"/>
    </location>
</feature>
<feature type="compositionally biased region" description="Basic and acidic residues" evidence="1">
    <location>
        <begin position="1"/>
        <end position="11"/>
    </location>
</feature>
<accession>A0A6A6HG44</accession>
<feature type="compositionally biased region" description="Polar residues" evidence="1">
    <location>
        <begin position="57"/>
        <end position="83"/>
    </location>
</feature>
<evidence type="ECO:0000259" key="3">
    <source>
        <dbReference type="Pfam" id="PF25130"/>
    </source>
</evidence>
<feature type="compositionally biased region" description="Low complexity" evidence="1">
    <location>
        <begin position="703"/>
        <end position="744"/>
    </location>
</feature>
<evidence type="ECO:0000256" key="2">
    <source>
        <dbReference type="SAM" id="Phobius"/>
    </source>
</evidence>
<feature type="region of interest" description="Disordered" evidence="1">
    <location>
        <begin position="51"/>
        <end position="210"/>
    </location>
</feature>
<dbReference type="PANTHER" id="PTHR42078">
    <property type="entry name" value="GLUCAN 1, 4-ALPHA-GLUCOSIDASE"/>
    <property type="match status" value="1"/>
</dbReference>
<feature type="compositionally biased region" description="Polar residues" evidence="1">
    <location>
        <begin position="137"/>
        <end position="146"/>
    </location>
</feature>
<feature type="compositionally biased region" description="Low complexity" evidence="1">
    <location>
        <begin position="107"/>
        <end position="118"/>
    </location>
</feature>
<evidence type="ECO:0000313" key="4">
    <source>
        <dbReference type="EMBL" id="KAF2236798.1"/>
    </source>
</evidence>
<protein>
    <recommendedName>
        <fullName evidence="3">DUF7820 domain-containing protein</fullName>
    </recommendedName>
</protein>
<feature type="region of interest" description="Disordered" evidence="1">
    <location>
        <begin position="649"/>
        <end position="749"/>
    </location>
</feature>
<dbReference type="Pfam" id="PF25130">
    <property type="entry name" value="DUF7820"/>
    <property type="match status" value="2"/>
</dbReference>
<keyword evidence="2" id="KW-1133">Transmembrane helix</keyword>
<organism evidence="4 5">
    <name type="scientific">Viridothelium virens</name>
    <name type="common">Speckled blister lichen</name>
    <name type="synonym">Trypethelium virens</name>
    <dbReference type="NCBI Taxonomy" id="1048519"/>
    <lineage>
        <taxon>Eukaryota</taxon>
        <taxon>Fungi</taxon>
        <taxon>Dikarya</taxon>
        <taxon>Ascomycota</taxon>
        <taxon>Pezizomycotina</taxon>
        <taxon>Dothideomycetes</taxon>
        <taxon>Dothideomycetes incertae sedis</taxon>
        <taxon>Trypetheliales</taxon>
        <taxon>Trypetheliaceae</taxon>
        <taxon>Viridothelium</taxon>
    </lineage>
</organism>
<feature type="region of interest" description="Disordered" evidence="1">
    <location>
        <begin position="595"/>
        <end position="615"/>
    </location>
</feature>
<feature type="compositionally biased region" description="Low complexity" evidence="1">
    <location>
        <begin position="126"/>
        <end position="136"/>
    </location>
</feature>
<dbReference type="AlphaFoldDB" id="A0A6A6HG44"/>
<feature type="compositionally biased region" description="Low complexity" evidence="1">
    <location>
        <begin position="595"/>
        <end position="610"/>
    </location>
</feature>
<sequence length="850" mass="91129">MENSRISRDSGARTPPVQDNPDIFSDDYAIEHHDTVVDGFRPLLDQETALPRASASMRRSLSIGNPIESKTTPTISQPRSSISKGYAALDPQRLSRDGPRGVPLPQRAESLRSSSSAATPYQQQRSNSTSSSSTLTGNVRSQSPFQGASGPSHPYALYPQGVGVDRSLSSRTSSTLRGPPRSESSATRPAHPYGMYPQNVFADPEDGEVSPVDESIPVGFPGHSTDDRFHRRLGPEGEEQDIIGPDGHTEQLPPYTRFPENMAGKGMAIGESESEADVQPLNSNETLIRDTQEQIANATSTDASNRRSGTVEQMESGLPEKSWSEKSWREKRHTRFCSGRFPFWILLLAAGLVLLLAAIIGGIVGGFVAHDHAEAAAASRSIASFRSAHSLIDASTIPTPANLPMLPTGTYGVPLGIPQESQSSCLTDPSQIDTWSCNLANEPHMAPVNLLVNNEMGGMAMAQVINPEAGSPIQYGTQPPQFGPAPLYLVMDLEAPNLGPAYYFQSTYNKTVILDSSMFDPSQKTKRNQNGQNGQNNYYGNQFFHHRNDVSPGDQPWVCFWNSTSVELFVYDTHNVSASAVASLSSMVSASEVPSTSTSSSDTFSPATPTISVSDSSITSAIPVSASSDTPTSSIAISPTTTTLITSAPTAAASTTPGSSPPNIVNSFTSSFSANSENFSPPNPYYPSPPQGFQGSRRRDDSSNSNSNNGNNGNNGNDGNNGNSGNSGNNGKNGNNNDNNSNNNQQGPTFIYPRAVKIEERRLPGIGAPPYCTRMQVLNDGTLGYVQNPDGSQNPWNVYLQESDPNFFPPPSGSGGRVVRREAERDARTGLWILGKRDPGNSCHCEWLSS</sequence>
<keyword evidence="5" id="KW-1185">Reference proteome</keyword>
<dbReference type="OrthoDB" id="5384459at2759"/>
<name>A0A6A6HG44_VIRVR</name>
<keyword evidence="2" id="KW-0472">Membrane</keyword>
<feature type="domain" description="DUF7820" evidence="3">
    <location>
        <begin position="704"/>
        <end position="849"/>
    </location>
</feature>
<evidence type="ECO:0000313" key="5">
    <source>
        <dbReference type="Proteomes" id="UP000800092"/>
    </source>
</evidence>
<feature type="region of interest" description="Disordered" evidence="1">
    <location>
        <begin position="1"/>
        <end position="24"/>
    </location>
</feature>
<evidence type="ECO:0000256" key="1">
    <source>
        <dbReference type="SAM" id="MobiDB-lite"/>
    </source>
</evidence>
<dbReference type="Proteomes" id="UP000800092">
    <property type="component" value="Unassembled WGS sequence"/>
</dbReference>
<feature type="transmembrane region" description="Helical" evidence="2">
    <location>
        <begin position="341"/>
        <end position="369"/>
    </location>
</feature>
<feature type="compositionally biased region" description="Pro residues" evidence="1">
    <location>
        <begin position="681"/>
        <end position="690"/>
    </location>
</feature>